<accession>A0A1X2FB42</accession>
<gene>
    <name evidence="1" type="ORF">AWC31_24495</name>
</gene>
<protein>
    <submittedName>
        <fullName evidence="1">Uncharacterized protein</fullName>
    </submittedName>
</protein>
<evidence type="ECO:0000313" key="1">
    <source>
        <dbReference type="EMBL" id="ORX15189.1"/>
    </source>
</evidence>
<evidence type="ECO:0000313" key="2">
    <source>
        <dbReference type="Proteomes" id="UP000193964"/>
    </source>
</evidence>
<dbReference type="AlphaFoldDB" id="A0A1X2FB42"/>
<organism evidence="1 2">
    <name type="scientific">Mycolicibacterium wolinskyi</name>
    <dbReference type="NCBI Taxonomy" id="59750"/>
    <lineage>
        <taxon>Bacteria</taxon>
        <taxon>Bacillati</taxon>
        <taxon>Actinomycetota</taxon>
        <taxon>Actinomycetes</taxon>
        <taxon>Mycobacteriales</taxon>
        <taxon>Mycobacteriaceae</taxon>
        <taxon>Mycolicibacterium</taxon>
    </lineage>
</organism>
<dbReference type="Proteomes" id="UP000193964">
    <property type="component" value="Unassembled WGS sequence"/>
</dbReference>
<dbReference type="EMBL" id="LQQA01000014">
    <property type="protein sequence ID" value="ORX15189.1"/>
    <property type="molecule type" value="Genomic_DNA"/>
</dbReference>
<proteinExistence type="predicted"/>
<comment type="caution">
    <text evidence="1">The sequence shown here is derived from an EMBL/GenBank/DDBJ whole genome shotgun (WGS) entry which is preliminary data.</text>
</comment>
<name>A0A1X2FB42_9MYCO</name>
<sequence>MGHVEPTRSVLVALDFIGRADLGLPRVLAGLPQGPALPQQVPALVQRHLQRLQSPMLFVLVDLPTLQFGAKLLLFCDESVNFGEDVLIFSHTASLPDYGWSGEYKT</sequence>
<reference evidence="1 2" key="1">
    <citation type="submission" date="2016-01" db="EMBL/GenBank/DDBJ databases">
        <title>The new phylogeny of the genus Mycobacterium.</title>
        <authorList>
            <person name="Tarcisio F."/>
            <person name="Conor M."/>
            <person name="Antonella G."/>
            <person name="Elisabetta G."/>
            <person name="Giulia F.S."/>
            <person name="Sara T."/>
            <person name="Anna F."/>
            <person name="Clotilde B."/>
            <person name="Roberto B."/>
            <person name="Veronica D.S."/>
            <person name="Fabio R."/>
            <person name="Monica P."/>
            <person name="Olivier J."/>
            <person name="Enrico T."/>
            <person name="Nicola S."/>
        </authorList>
    </citation>
    <scope>NUCLEOTIDE SEQUENCE [LARGE SCALE GENOMIC DNA]</scope>
    <source>
        <strain evidence="1 2">ATCC 700010</strain>
    </source>
</reference>